<dbReference type="SUPFAM" id="SSF55347">
    <property type="entry name" value="Glyceraldehyde-3-phosphate dehydrogenase-like, C-terminal domain"/>
    <property type="match status" value="1"/>
</dbReference>
<dbReference type="OrthoDB" id="9815825at2"/>
<name>A0A4R5KDD9_9BACL</name>
<dbReference type="EMBL" id="SMRT01000017">
    <property type="protein sequence ID" value="TDF93216.1"/>
    <property type="molecule type" value="Genomic_DNA"/>
</dbReference>
<dbReference type="Pfam" id="PF22725">
    <property type="entry name" value="GFO_IDH_MocA_C3"/>
    <property type="match status" value="1"/>
</dbReference>
<dbReference type="Gene3D" id="3.40.50.720">
    <property type="entry name" value="NAD(P)-binding Rossmann-like Domain"/>
    <property type="match status" value="1"/>
</dbReference>
<gene>
    <name evidence="3" type="ORF">E1757_27400</name>
</gene>
<dbReference type="InterPro" id="IPR052515">
    <property type="entry name" value="Gfo/Idh/MocA_Oxidoreductase"/>
</dbReference>
<dbReference type="InterPro" id="IPR000683">
    <property type="entry name" value="Gfo/Idh/MocA-like_OxRdtase_N"/>
</dbReference>
<sequence length="339" mass="36896">MGTNVKIAIVGAGMVGAVHAQAIRSTDGAELVCVHSRSAETGKAFAVKHDCAFEADLHALLRNADIDAVAICTPSGSHADIAILAARQGKHVLVEKPLDIDLGKADRAIEECRRSGVKLSVVFQLRFMPEVVRAKRILESGQLGKLIEADAYLKFYRPESYYLSSRWKGTRQWDGGGALMNQGIHGLDLLLWLAGPVNSVTAQVRTLRHSIEVEDTAAAIVQYGNGAIGVIQGTTSVYPDHPQLLTFHGTNGTMELAGTEVPYIRRLTLLDSPERDISAPPPADDRLGEAHVRQYQDFVESIRSSREPSINGQEGRKALELVRAIYLSSERRGTVEMPL</sequence>
<dbReference type="RefSeq" id="WP_133234231.1">
    <property type="nucleotide sequence ID" value="NZ_SMRT01000017.1"/>
</dbReference>
<dbReference type="SUPFAM" id="SSF51735">
    <property type="entry name" value="NAD(P)-binding Rossmann-fold domains"/>
    <property type="match status" value="1"/>
</dbReference>
<dbReference type="PANTHER" id="PTHR43249">
    <property type="entry name" value="UDP-N-ACETYL-2-AMINO-2-DEOXY-D-GLUCURONATE OXIDASE"/>
    <property type="match status" value="1"/>
</dbReference>
<organism evidence="3 4">
    <name type="scientific">Paenibacillus piri</name>
    <dbReference type="NCBI Taxonomy" id="2547395"/>
    <lineage>
        <taxon>Bacteria</taxon>
        <taxon>Bacillati</taxon>
        <taxon>Bacillota</taxon>
        <taxon>Bacilli</taxon>
        <taxon>Bacillales</taxon>
        <taxon>Paenibacillaceae</taxon>
        <taxon>Paenibacillus</taxon>
    </lineage>
</organism>
<keyword evidence="4" id="KW-1185">Reference proteome</keyword>
<comment type="caution">
    <text evidence="3">The sequence shown here is derived from an EMBL/GenBank/DDBJ whole genome shotgun (WGS) entry which is preliminary data.</text>
</comment>
<dbReference type="PANTHER" id="PTHR43249:SF1">
    <property type="entry name" value="D-GLUCOSIDE 3-DEHYDROGENASE"/>
    <property type="match status" value="1"/>
</dbReference>
<dbReference type="GO" id="GO:0000166">
    <property type="term" value="F:nucleotide binding"/>
    <property type="evidence" value="ECO:0007669"/>
    <property type="project" value="InterPro"/>
</dbReference>
<dbReference type="InterPro" id="IPR036291">
    <property type="entry name" value="NAD(P)-bd_dom_sf"/>
</dbReference>
<evidence type="ECO:0000259" key="1">
    <source>
        <dbReference type="Pfam" id="PF01408"/>
    </source>
</evidence>
<proteinExistence type="predicted"/>
<dbReference type="AlphaFoldDB" id="A0A4R5KDD9"/>
<reference evidence="3 4" key="1">
    <citation type="submission" date="2019-03" db="EMBL/GenBank/DDBJ databases">
        <title>This is whole genome sequence of Paenibacillus sp MS74 strain.</title>
        <authorList>
            <person name="Trinh H.N."/>
        </authorList>
    </citation>
    <scope>NUCLEOTIDE SEQUENCE [LARGE SCALE GENOMIC DNA]</scope>
    <source>
        <strain evidence="3 4">MS74</strain>
    </source>
</reference>
<evidence type="ECO:0000313" key="3">
    <source>
        <dbReference type="EMBL" id="TDF93216.1"/>
    </source>
</evidence>
<evidence type="ECO:0000259" key="2">
    <source>
        <dbReference type="Pfam" id="PF22725"/>
    </source>
</evidence>
<dbReference type="Proteomes" id="UP000295636">
    <property type="component" value="Unassembled WGS sequence"/>
</dbReference>
<accession>A0A4R5KDD9</accession>
<dbReference type="Gene3D" id="3.30.360.10">
    <property type="entry name" value="Dihydrodipicolinate Reductase, domain 2"/>
    <property type="match status" value="1"/>
</dbReference>
<protein>
    <submittedName>
        <fullName evidence="3">Gfo/Idh/MocA family oxidoreductase</fullName>
    </submittedName>
</protein>
<evidence type="ECO:0000313" key="4">
    <source>
        <dbReference type="Proteomes" id="UP000295636"/>
    </source>
</evidence>
<dbReference type="Pfam" id="PF01408">
    <property type="entry name" value="GFO_IDH_MocA"/>
    <property type="match status" value="1"/>
</dbReference>
<dbReference type="InterPro" id="IPR055170">
    <property type="entry name" value="GFO_IDH_MocA-like_dom"/>
</dbReference>
<feature type="domain" description="Gfo/Idh/MocA-like oxidoreductase N-terminal" evidence="1">
    <location>
        <begin position="5"/>
        <end position="122"/>
    </location>
</feature>
<feature type="domain" description="GFO/IDH/MocA-like oxidoreductase" evidence="2">
    <location>
        <begin position="132"/>
        <end position="255"/>
    </location>
</feature>